<comment type="caution">
    <text evidence="1">The sequence shown here is derived from an EMBL/GenBank/DDBJ whole genome shotgun (WGS) entry which is preliminary data.</text>
</comment>
<dbReference type="Pfam" id="PF19459">
    <property type="entry name" value="DUF5996"/>
    <property type="match status" value="1"/>
</dbReference>
<evidence type="ECO:0000313" key="2">
    <source>
        <dbReference type="Proteomes" id="UP000582837"/>
    </source>
</evidence>
<evidence type="ECO:0008006" key="3">
    <source>
        <dbReference type="Google" id="ProtNLM"/>
    </source>
</evidence>
<dbReference type="AlphaFoldDB" id="A0A841GLL5"/>
<reference evidence="1 2" key="1">
    <citation type="submission" date="2020-08" db="EMBL/GenBank/DDBJ databases">
        <title>Genomic Encyclopedia of Type Strains, Phase IV (KMG-IV): sequencing the most valuable type-strain genomes for metagenomic binning, comparative biology and taxonomic classification.</title>
        <authorList>
            <person name="Goeker M."/>
        </authorList>
    </citation>
    <scope>NUCLEOTIDE SEQUENCE [LARGE SCALE GENOMIC DNA]</scope>
    <source>
        <strain evidence="1 2">DSM 29007</strain>
    </source>
</reference>
<dbReference type="RefSeq" id="WP_221239655.1">
    <property type="nucleotide sequence ID" value="NZ_JACHIA010000002.1"/>
</dbReference>
<dbReference type="Proteomes" id="UP000582837">
    <property type="component" value="Unassembled WGS sequence"/>
</dbReference>
<evidence type="ECO:0000313" key="1">
    <source>
        <dbReference type="EMBL" id="MBB6069487.1"/>
    </source>
</evidence>
<dbReference type="EMBL" id="JACHIA010000002">
    <property type="protein sequence ID" value="MBB6069487.1"/>
    <property type="molecule type" value="Genomic_DNA"/>
</dbReference>
<name>A0A841GLL5_9BACT</name>
<dbReference type="InterPro" id="IPR046038">
    <property type="entry name" value="DUF5996"/>
</dbReference>
<keyword evidence="2" id="KW-1185">Reference proteome</keyword>
<gene>
    <name evidence="1" type="ORF">HNQ61_001102</name>
</gene>
<accession>A0A841GLL5</accession>
<organism evidence="1 2">
    <name type="scientific">Longimicrobium terrae</name>
    <dbReference type="NCBI Taxonomy" id="1639882"/>
    <lineage>
        <taxon>Bacteria</taxon>
        <taxon>Pseudomonadati</taxon>
        <taxon>Gemmatimonadota</taxon>
        <taxon>Longimicrobiia</taxon>
        <taxon>Longimicrobiales</taxon>
        <taxon>Longimicrobiaceae</taxon>
        <taxon>Longimicrobium</taxon>
    </lineage>
</organism>
<protein>
    <recommendedName>
        <fullName evidence="3">Ava_C0101 and related proteins</fullName>
    </recommendedName>
</protein>
<proteinExistence type="predicted"/>
<sequence length="315" mass="35614">MTHTESAMTHAEPVEREAWPALPLDAWEDTRDTLHMWTQVVGKVRMALTPRVNHWWNTPLYVNPRGLTTGSIPYGTRTFQIDFDFVDHRLRILDSLGGARMLALRPMTVARFHEDVMDLLRSLGIHAPVWTMPVEVLNPIPFEKDTEHAAYDAEYAQRFWRALLQADRVLNAFRCGFVGKCSPVHFFWGSFDLAVTRFSGRAAPPHPGGVPNLADWVTREAYSHEVSSAGWWPGGGAVRDPAFYAYMYPEPQGYADVKVGPAAAYYDTGMREFILPYPAVRTAEDPDGAILEFLRTTYEGGASLARWDREALEAR</sequence>